<protein>
    <submittedName>
        <fullName evidence="1">Uncharacterized protein</fullName>
    </submittedName>
</protein>
<reference evidence="1 2" key="1">
    <citation type="journal article" date="2019" name="Sci. Rep.">
        <title>Orb-weaving spider Araneus ventricosus genome elucidates the spidroin gene catalogue.</title>
        <authorList>
            <person name="Kono N."/>
            <person name="Nakamura H."/>
            <person name="Ohtoshi R."/>
            <person name="Moran D.A.P."/>
            <person name="Shinohara A."/>
            <person name="Yoshida Y."/>
            <person name="Fujiwara M."/>
            <person name="Mori M."/>
            <person name="Tomita M."/>
            <person name="Arakawa K."/>
        </authorList>
    </citation>
    <scope>NUCLEOTIDE SEQUENCE [LARGE SCALE GENOMIC DNA]</scope>
</reference>
<organism evidence="1 2">
    <name type="scientific">Araneus ventricosus</name>
    <name type="common">Orbweaver spider</name>
    <name type="synonym">Epeira ventricosa</name>
    <dbReference type="NCBI Taxonomy" id="182803"/>
    <lineage>
        <taxon>Eukaryota</taxon>
        <taxon>Metazoa</taxon>
        <taxon>Ecdysozoa</taxon>
        <taxon>Arthropoda</taxon>
        <taxon>Chelicerata</taxon>
        <taxon>Arachnida</taxon>
        <taxon>Araneae</taxon>
        <taxon>Araneomorphae</taxon>
        <taxon>Entelegynae</taxon>
        <taxon>Araneoidea</taxon>
        <taxon>Araneidae</taxon>
        <taxon>Araneus</taxon>
    </lineage>
</organism>
<dbReference type="EMBL" id="BGPR01001128">
    <property type="protein sequence ID" value="GBM46230.1"/>
    <property type="molecule type" value="Genomic_DNA"/>
</dbReference>
<name>A0A4Y2FXL3_ARAVE</name>
<sequence length="70" mass="8130">MLRHVVRHSCNIHPGGIKQLMDKTPMDSEEDLVARYFFNKISTTLGGFKSFHFIPTWYGLWIQVIDATFS</sequence>
<evidence type="ECO:0000313" key="1">
    <source>
        <dbReference type="EMBL" id="GBM46230.1"/>
    </source>
</evidence>
<proteinExistence type="predicted"/>
<gene>
    <name evidence="1" type="ORF">AVEN_224799_1</name>
</gene>
<comment type="caution">
    <text evidence="1">The sequence shown here is derived from an EMBL/GenBank/DDBJ whole genome shotgun (WGS) entry which is preliminary data.</text>
</comment>
<feature type="non-terminal residue" evidence="1">
    <location>
        <position position="70"/>
    </location>
</feature>
<dbReference type="AlphaFoldDB" id="A0A4Y2FXL3"/>
<dbReference type="Proteomes" id="UP000499080">
    <property type="component" value="Unassembled WGS sequence"/>
</dbReference>
<accession>A0A4Y2FXL3</accession>
<evidence type="ECO:0000313" key="2">
    <source>
        <dbReference type="Proteomes" id="UP000499080"/>
    </source>
</evidence>
<keyword evidence="2" id="KW-1185">Reference proteome</keyword>